<dbReference type="AlphaFoldDB" id="A0A9D3Z3Q1"/>
<dbReference type="EMBL" id="JAIWYP010000024">
    <property type="protein sequence ID" value="KAH3692281.1"/>
    <property type="molecule type" value="Genomic_DNA"/>
</dbReference>
<evidence type="ECO:0000313" key="3">
    <source>
        <dbReference type="Proteomes" id="UP000828390"/>
    </source>
</evidence>
<accession>A0A9D3Z3Q1</accession>
<comment type="caution">
    <text evidence="2">The sequence shown here is derived from an EMBL/GenBank/DDBJ whole genome shotgun (WGS) entry which is preliminary data.</text>
</comment>
<gene>
    <name evidence="2" type="ORF">DPMN_069671</name>
    <name evidence="1" type="ORF">DPMN_191637</name>
</gene>
<protein>
    <submittedName>
        <fullName evidence="2">Uncharacterized protein</fullName>
    </submittedName>
</protein>
<keyword evidence="3" id="KW-1185">Reference proteome</keyword>
<evidence type="ECO:0000313" key="2">
    <source>
        <dbReference type="EMBL" id="KAH3710201.1"/>
    </source>
</evidence>
<proteinExistence type="predicted"/>
<dbReference type="EMBL" id="JAIWYP010000014">
    <property type="protein sequence ID" value="KAH3710201.1"/>
    <property type="molecule type" value="Genomic_DNA"/>
</dbReference>
<reference evidence="2" key="1">
    <citation type="journal article" date="2019" name="bioRxiv">
        <title>The Genome of the Zebra Mussel, Dreissena polymorpha: A Resource for Invasive Species Research.</title>
        <authorList>
            <person name="McCartney M.A."/>
            <person name="Auch B."/>
            <person name="Kono T."/>
            <person name="Mallez S."/>
            <person name="Zhang Y."/>
            <person name="Obille A."/>
            <person name="Becker A."/>
            <person name="Abrahante J.E."/>
            <person name="Garbe J."/>
            <person name="Badalamenti J.P."/>
            <person name="Herman A."/>
            <person name="Mangelson H."/>
            <person name="Liachko I."/>
            <person name="Sullivan S."/>
            <person name="Sone E.D."/>
            <person name="Koren S."/>
            <person name="Silverstein K.A.T."/>
            <person name="Beckman K.B."/>
            <person name="Gohl D.M."/>
        </authorList>
    </citation>
    <scope>NUCLEOTIDE SEQUENCE</scope>
    <source>
        <strain evidence="2">Duluth1</strain>
        <tissue evidence="2">Whole animal</tissue>
    </source>
</reference>
<dbReference type="Proteomes" id="UP000828390">
    <property type="component" value="Unassembled WGS sequence"/>
</dbReference>
<evidence type="ECO:0000313" key="1">
    <source>
        <dbReference type="EMBL" id="KAH3692281.1"/>
    </source>
</evidence>
<sequence length="53" mass="6551">MSVQDRQYRIDMMAHFTRTWYTHYVLSLPQHPEKMAARPRHWPPLKSLRRSNQ</sequence>
<organism evidence="2 3">
    <name type="scientific">Dreissena polymorpha</name>
    <name type="common">Zebra mussel</name>
    <name type="synonym">Mytilus polymorpha</name>
    <dbReference type="NCBI Taxonomy" id="45954"/>
    <lineage>
        <taxon>Eukaryota</taxon>
        <taxon>Metazoa</taxon>
        <taxon>Spiralia</taxon>
        <taxon>Lophotrochozoa</taxon>
        <taxon>Mollusca</taxon>
        <taxon>Bivalvia</taxon>
        <taxon>Autobranchia</taxon>
        <taxon>Heteroconchia</taxon>
        <taxon>Euheterodonta</taxon>
        <taxon>Imparidentia</taxon>
        <taxon>Neoheterodontei</taxon>
        <taxon>Myida</taxon>
        <taxon>Dreissenoidea</taxon>
        <taxon>Dreissenidae</taxon>
        <taxon>Dreissena</taxon>
    </lineage>
</organism>
<reference evidence="2" key="2">
    <citation type="submission" date="2020-11" db="EMBL/GenBank/DDBJ databases">
        <authorList>
            <person name="McCartney M.A."/>
            <person name="Auch B."/>
            <person name="Kono T."/>
            <person name="Mallez S."/>
            <person name="Becker A."/>
            <person name="Gohl D.M."/>
            <person name="Silverstein K.A.T."/>
            <person name="Koren S."/>
            <person name="Bechman K.B."/>
            <person name="Herman A."/>
            <person name="Abrahante J.E."/>
            <person name="Garbe J."/>
        </authorList>
    </citation>
    <scope>NUCLEOTIDE SEQUENCE</scope>
    <source>
        <strain evidence="2">Duluth1</strain>
        <tissue evidence="2">Whole animal</tissue>
    </source>
</reference>
<name>A0A9D3Z3Q1_DREPO</name>